<feature type="transmembrane region" description="Helical" evidence="2">
    <location>
        <begin position="209"/>
        <end position="229"/>
    </location>
</feature>
<dbReference type="Pfam" id="PF01569">
    <property type="entry name" value="PAP2"/>
    <property type="match status" value="1"/>
</dbReference>
<keyword evidence="2" id="KW-1133">Transmembrane helix</keyword>
<feature type="transmembrane region" description="Helical" evidence="2">
    <location>
        <begin position="144"/>
        <end position="161"/>
    </location>
</feature>
<feature type="region of interest" description="Disordered" evidence="1">
    <location>
        <begin position="237"/>
        <end position="278"/>
    </location>
</feature>
<reference evidence="4" key="1">
    <citation type="submission" date="2021-01" db="EMBL/GenBank/DDBJ databases">
        <authorList>
            <person name="Corre E."/>
            <person name="Pelletier E."/>
            <person name="Niang G."/>
            <person name="Scheremetjew M."/>
            <person name="Finn R."/>
            <person name="Kale V."/>
            <person name="Holt S."/>
            <person name="Cochrane G."/>
            <person name="Meng A."/>
            <person name="Brown T."/>
            <person name="Cohen L."/>
        </authorList>
    </citation>
    <scope>NUCLEOTIDE SEQUENCE</scope>
    <source>
        <strain evidence="4">CCMP3105</strain>
    </source>
</reference>
<organism evidence="4">
    <name type="scientific">Alexandrium monilatum</name>
    <dbReference type="NCBI Taxonomy" id="311494"/>
    <lineage>
        <taxon>Eukaryota</taxon>
        <taxon>Sar</taxon>
        <taxon>Alveolata</taxon>
        <taxon>Dinophyceae</taxon>
        <taxon>Gonyaulacales</taxon>
        <taxon>Pyrocystaceae</taxon>
        <taxon>Alexandrium</taxon>
    </lineage>
</organism>
<dbReference type="Gene3D" id="1.20.144.10">
    <property type="entry name" value="Phosphatidic acid phosphatase type 2/haloperoxidase"/>
    <property type="match status" value="1"/>
</dbReference>
<feature type="domain" description="Phosphatidic acid phosphatase type 2/haloperoxidase" evidence="3">
    <location>
        <begin position="44"/>
        <end position="204"/>
    </location>
</feature>
<evidence type="ECO:0000259" key="3">
    <source>
        <dbReference type="Pfam" id="PF01569"/>
    </source>
</evidence>
<gene>
    <name evidence="4" type="ORF">AMON00008_LOCUS22251</name>
</gene>
<dbReference type="AlphaFoldDB" id="A0A7S4VJB3"/>
<evidence type="ECO:0000256" key="1">
    <source>
        <dbReference type="SAM" id="MobiDB-lite"/>
    </source>
</evidence>
<dbReference type="SUPFAM" id="SSF48317">
    <property type="entry name" value="Acid phosphatase/Vanadium-dependent haloperoxidase"/>
    <property type="match status" value="1"/>
</dbReference>
<proteinExistence type="predicted"/>
<evidence type="ECO:0000256" key="2">
    <source>
        <dbReference type="SAM" id="Phobius"/>
    </source>
</evidence>
<evidence type="ECO:0000313" key="4">
    <source>
        <dbReference type="EMBL" id="CAE4587085.1"/>
    </source>
</evidence>
<feature type="compositionally biased region" description="Basic and acidic residues" evidence="1">
    <location>
        <begin position="244"/>
        <end position="255"/>
    </location>
</feature>
<dbReference type="InterPro" id="IPR036938">
    <property type="entry name" value="PAP2/HPO_sf"/>
</dbReference>
<protein>
    <recommendedName>
        <fullName evidence="3">Phosphatidic acid phosphatase type 2/haloperoxidase domain-containing protein</fullName>
    </recommendedName>
</protein>
<sequence length="294" mass="30574">MAERSEVARVPANLMRTMPYTAYVAVGSYAVVCWSRDAAWLELGLLLGEIANAVAKSLLKKVAGPKAGLLRRPEGAADSGIYPQHCPRASSSSGMPSGHSQTSAFLAIVLSHLVVRRSGEAVPWRRCAEPTETCAQPSRPRAELLVPLGYIWLVAVLVMMSRTRFAGPLAVCVDGRAVAHHTVPQVLVGAAVGCLLGEAAVAWHSGGDWGPWTGLAAAVLALVATAAWLEARCQGARGGDADADADRGSDSDKSRGAGSSEASTDVGSLGSEVELQSRSALRTSLPGYAPMCTS</sequence>
<dbReference type="InterPro" id="IPR000326">
    <property type="entry name" value="PAP2/HPO"/>
</dbReference>
<accession>A0A7S4VJB3</accession>
<name>A0A7S4VJB3_9DINO</name>
<keyword evidence="2" id="KW-0812">Transmembrane</keyword>
<dbReference type="EMBL" id="HBNR01032447">
    <property type="protein sequence ID" value="CAE4587085.1"/>
    <property type="molecule type" value="Transcribed_RNA"/>
</dbReference>
<keyword evidence="2" id="KW-0472">Membrane</keyword>